<dbReference type="GO" id="GO:0033068">
    <property type="term" value="P:macrolide biosynthetic process"/>
    <property type="evidence" value="ECO:0007669"/>
    <property type="project" value="UniProtKB-ARBA"/>
</dbReference>
<evidence type="ECO:0000256" key="1">
    <source>
        <dbReference type="ARBA" id="ARBA00022450"/>
    </source>
</evidence>
<dbReference type="CDD" id="cd00833">
    <property type="entry name" value="PKS"/>
    <property type="match status" value="1"/>
</dbReference>
<dbReference type="Pfam" id="PF00109">
    <property type="entry name" value="ketoacyl-synt"/>
    <property type="match status" value="1"/>
</dbReference>
<dbReference type="SMART" id="SM00825">
    <property type="entry name" value="PKS_KS"/>
    <property type="match status" value="1"/>
</dbReference>
<dbReference type="Pfam" id="PF02801">
    <property type="entry name" value="Ketoacyl-synt_C"/>
    <property type="match status" value="1"/>
</dbReference>
<dbReference type="PROSITE" id="PS50075">
    <property type="entry name" value="CARRIER"/>
    <property type="match status" value="1"/>
</dbReference>
<dbReference type="Gene3D" id="3.40.47.10">
    <property type="match status" value="1"/>
</dbReference>
<proteinExistence type="predicted"/>
<dbReference type="Gene3D" id="3.40.50.1820">
    <property type="entry name" value="alpha/beta hydrolase"/>
    <property type="match status" value="1"/>
</dbReference>
<keyword evidence="5" id="KW-0511">Multifunctional enzyme</keyword>
<dbReference type="Gene3D" id="3.30.70.3290">
    <property type="match status" value="1"/>
</dbReference>
<gene>
    <name evidence="9" type="ORF">D8771_28445</name>
</gene>
<dbReference type="SUPFAM" id="SSF53474">
    <property type="entry name" value="alpha/beta-Hydrolases"/>
    <property type="match status" value="1"/>
</dbReference>
<dbReference type="GO" id="GO:0031177">
    <property type="term" value="F:phosphopantetheine binding"/>
    <property type="evidence" value="ECO:0007669"/>
    <property type="project" value="InterPro"/>
</dbReference>
<dbReference type="Pfam" id="PF16197">
    <property type="entry name" value="KAsynt_C_assoc"/>
    <property type="match status" value="1"/>
</dbReference>
<dbReference type="InterPro" id="IPR016039">
    <property type="entry name" value="Thiolase-like"/>
</dbReference>
<dbReference type="InterPro" id="IPR057326">
    <property type="entry name" value="KR_dom"/>
</dbReference>
<keyword evidence="2" id="KW-0597">Phosphoprotein</keyword>
<dbReference type="NCBIfam" id="NF045894">
    <property type="entry name" value="PKS_plus_SDR"/>
    <property type="match status" value="1"/>
</dbReference>
<accession>A0A8H1L6C4</accession>
<dbReference type="InterPro" id="IPR014030">
    <property type="entry name" value="Ketoacyl_synth_N"/>
</dbReference>
<dbReference type="SUPFAM" id="SSF52151">
    <property type="entry name" value="FabD/lysophospholipase-like"/>
    <property type="match status" value="1"/>
</dbReference>
<dbReference type="Gene3D" id="1.10.1200.10">
    <property type="entry name" value="ACP-like"/>
    <property type="match status" value="1"/>
</dbReference>
<dbReference type="InterPro" id="IPR018201">
    <property type="entry name" value="Ketoacyl_synth_AS"/>
</dbReference>
<evidence type="ECO:0000256" key="2">
    <source>
        <dbReference type="ARBA" id="ARBA00022553"/>
    </source>
</evidence>
<dbReference type="SMART" id="SM01294">
    <property type="entry name" value="PKS_PP_betabranch"/>
    <property type="match status" value="1"/>
</dbReference>
<dbReference type="PROSITE" id="PS52004">
    <property type="entry name" value="KS3_2"/>
    <property type="match status" value="1"/>
</dbReference>
<dbReference type="PANTHER" id="PTHR43775">
    <property type="entry name" value="FATTY ACID SYNTHASE"/>
    <property type="match status" value="1"/>
</dbReference>
<evidence type="ECO:0000256" key="3">
    <source>
        <dbReference type="ARBA" id="ARBA00022679"/>
    </source>
</evidence>
<dbReference type="GeneID" id="84311337"/>
<keyword evidence="3" id="KW-0808">Transferase</keyword>
<keyword evidence="4" id="KW-0045">Antibiotic biosynthesis</keyword>
<dbReference type="EMBL" id="RCIY01000101">
    <property type="protein sequence ID" value="TGG76878.1"/>
    <property type="molecule type" value="Genomic_DNA"/>
</dbReference>
<dbReference type="Pfam" id="PF00698">
    <property type="entry name" value="Acyl_transf_1"/>
    <property type="match status" value="1"/>
</dbReference>
<dbReference type="InterPro" id="IPR036291">
    <property type="entry name" value="NAD(P)-bd_dom_sf"/>
</dbReference>
<dbReference type="InterPro" id="IPR029058">
    <property type="entry name" value="AB_hydrolase_fold"/>
</dbReference>
<dbReference type="FunFam" id="3.40.47.10:FF:000019">
    <property type="entry name" value="Polyketide synthase type I"/>
    <property type="match status" value="1"/>
</dbReference>
<dbReference type="InterPro" id="IPR016035">
    <property type="entry name" value="Acyl_Trfase/lysoPLipase"/>
</dbReference>
<evidence type="ECO:0000313" key="9">
    <source>
        <dbReference type="EMBL" id="TGG76878.1"/>
    </source>
</evidence>
<dbReference type="Pfam" id="PF08659">
    <property type="entry name" value="KR"/>
    <property type="match status" value="1"/>
</dbReference>
<dbReference type="InterPro" id="IPR001227">
    <property type="entry name" value="Ac_transferase_dom_sf"/>
</dbReference>
<dbReference type="InterPro" id="IPR020841">
    <property type="entry name" value="PKS_Beta-ketoAc_synthase_dom"/>
</dbReference>
<dbReference type="InterPro" id="IPR032821">
    <property type="entry name" value="PKS_assoc"/>
</dbReference>
<dbReference type="CDD" id="cd08952">
    <property type="entry name" value="KR_1_SDR_x"/>
    <property type="match status" value="1"/>
</dbReference>
<dbReference type="Pfam" id="PF00975">
    <property type="entry name" value="Thioesterase"/>
    <property type="match status" value="1"/>
</dbReference>
<feature type="domain" description="Ketosynthase family 3 (KS3)" evidence="8">
    <location>
        <begin position="39"/>
        <end position="465"/>
    </location>
</feature>
<dbReference type="GO" id="GO:0004312">
    <property type="term" value="F:fatty acid synthase activity"/>
    <property type="evidence" value="ECO:0007669"/>
    <property type="project" value="TreeGrafter"/>
</dbReference>
<comment type="caution">
    <text evidence="9">The sequence shown here is derived from an EMBL/GenBank/DDBJ whole genome shotgun (WGS) entry which is preliminary data.</text>
</comment>
<dbReference type="InterPro" id="IPR041618">
    <property type="entry name" value="PKS_DE"/>
</dbReference>
<dbReference type="InterPro" id="IPR014031">
    <property type="entry name" value="Ketoacyl_synth_C"/>
</dbReference>
<dbReference type="SUPFAM" id="SSF53901">
    <property type="entry name" value="Thiolase-like"/>
    <property type="match status" value="1"/>
</dbReference>
<dbReference type="InterPro" id="IPR013968">
    <property type="entry name" value="PKS_KR"/>
</dbReference>
<dbReference type="Pfam" id="PF18369">
    <property type="entry name" value="PKS_DE"/>
    <property type="match status" value="1"/>
</dbReference>
<keyword evidence="6" id="KW-0012">Acyltransferase</keyword>
<dbReference type="Gene3D" id="6.10.140.1830">
    <property type="match status" value="1"/>
</dbReference>
<dbReference type="GO" id="GO:0004315">
    <property type="term" value="F:3-oxoacyl-[acyl-carrier-protein] synthase activity"/>
    <property type="evidence" value="ECO:0007669"/>
    <property type="project" value="InterPro"/>
</dbReference>
<dbReference type="Proteomes" id="UP000298111">
    <property type="component" value="Unassembled WGS sequence"/>
</dbReference>
<dbReference type="InterPro" id="IPR020806">
    <property type="entry name" value="PKS_PP-bd"/>
</dbReference>
<protein>
    <submittedName>
        <fullName evidence="9">SDR family NAD(P)-dependent oxidoreductase</fullName>
    </submittedName>
</protein>
<feature type="domain" description="Carrier" evidence="7">
    <location>
        <begin position="1439"/>
        <end position="1514"/>
    </location>
</feature>
<dbReference type="InterPro" id="IPR050091">
    <property type="entry name" value="PKS_NRPS_Biosynth_Enz"/>
</dbReference>
<sequence>MSAQELPSTEERLRHFVKQLTAELRATRQRLAERETRRAEPVAVVGMSCRLPGGVSSPQQLWRLVRNGTDAISPFPTDRGWDTEALYDPSGERPGTAYTCEGGFLHDAGAFDAAFFGISPREALGMDPQQRLLLEASWEALEDAGLLPGRLRGSRTGVWVGGATQGYGFDVSSGGVGVEGYGITGVSTSVLSGRIAYTLGLEGPAVTVDTACSSSLVALHLACRSLQRGETDMALVGGVAVMATPSTFVEFSRQGGLAGDGRCKAFSADADGTGWAEGVTCLVVERLRDARRAGHRVLAVVRGSAVNQDGASNGLSAPNGPAQQRVIMEALTDAGLAPHEVDVVEAHGTGTRLGDPIEAQAVLAAYGADRAGGEPLWLGALKSNIGHTQSASGTAGVIKMVEALRHGTMPRTLHADTPSPEVDWSAGTVRLLTEARPWPRTGRPRRAGVSAFGIGGTNAHVILEEAGPEPSPSPGAAAAPPLPLPLLLSGASPDAVRGQAAALRAHMREHPGLAVTDVARSLVTTRTSFGHRAVVPAAEGEQLDAALACVHPVAAGDGRVGALFSGQGAQRPGMGRELAAAFPQFARALEECAAVVDPLLGRSVTEVMWQEPAEVLERTEYAQPALFAFEVALARLWEAWGVRFAAVAGHSVGEVAAAVVAGVLTLQDAARLVVARGRLMQALPEGGAMVAVAAGEAEMSVLLQGEAEVSLAAVNGPDAVVVSGARDPVLRVAGHWRERGRRTRRLRVSHAFHSPLMEPMLADFAEAVAGMTFRPPTVPVSPSAGTEEPFGSPGYWVEHARGTVRFGDAVGKLSDADVLVEIGPDAALTPLVGDGRPVLASVRRGRPEVRCVLEALGGVHAHGTPVDWSALPGEDARVPLPTYAFQRDTYWLTPGSVATAREPDEEARFWAAVEEGDTRRLTGPLGAPAELVPVLPQLARWHRTVRDRLRTDAWRYRVVWRAVARPATAARVPGTWLVVLPHGNGARTAARLRMLARTLADVVTVHTGDDRAAAATALAAAVEGVPSPAGVISLLDSPEELLVLVQALGAARIGARLWCVTQGAVGVGPGEAPTDLDAAAVWGLGRVAGLEHPDRWGGLVDVPAAPDERVGELLAGLLTGDGREDQAAVRAGGVWLRRVAAAPAGPAVREWAPRGTVLVTGGTGSLGAAVARWLAGRGPCSLVLVSRRGPAAPGAAALVAELEETGAEVRVVAADAADGARMGALVAGLAEAGTPVRAVFHAAGTGQNATLEEMGVADFRTVADGKLAGARVLDRLFDGPELDAFVLFSSVSGVWGSGRHGAYAAANAALDALAEQRRARGRPATSVAWGVWAGSGMLGPEGERQLRRRGLVPMPVADGIGMLQQVLDRDEAPLAVADIDWEAFLVGYTAARPRPLVEELPQVAALRQERTRPAYGPAGPGTGTGGRTVAELTGPEREEALAELVRGTVADTLGHADTAPVTDDRPFVELGLDSVSAVAIRDRLARSTGLTLPATLVFDEPTVPRVCAFLGKALDDGGRGTKGTAGGGEGWAADGDTAAGADDRPFAAVYRAVALSGRMKEVEALLTGAAGVRSRFSDPAEADTGSVRLASGPDRPAVIAFPPFAPVEQSLQFARLALFFRERRDLSMVQVPGFTPGSALADTVGTLVEVVAEQTLRCAGGAPFAVLGYSSSGWLAQAVTTRLEERGERPAGVVLLDTYLPDSMPLSLRQAMNYEVNERRARFTTMNFTTLTALGTYRALFRSWTPVPTRAPTLFVAPEDRIPGDPAAPPVTDAWRARWPLPHTRVTVPGDHCTIVAEHADGTAAAVHDWLAGLRDGAS</sequence>
<dbReference type="SMART" id="SM00822">
    <property type="entry name" value="PKS_KR"/>
    <property type="match status" value="1"/>
</dbReference>
<evidence type="ECO:0000259" key="8">
    <source>
        <dbReference type="PROSITE" id="PS52004"/>
    </source>
</evidence>
<dbReference type="GO" id="GO:0006633">
    <property type="term" value="P:fatty acid biosynthetic process"/>
    <property type="evidence" value="ECO:0007669"/>
    <property type="project" value="InterPro"/>
</dbReference>
<dbReference type="PROSITE" id="PS00012">
    <property type="entry name" value="PHOSPHOPANTETHEINE"/>
    <property type="match status" value="1"/>
</dbReference>
<evidence type="ECO:0000256" key="4">
    <source>
        <dbReference type="ARBA" id="ARBA00023194"/>
    </source>
</evidence>
<dbReference type="InterPro" id="IPR001031">
    <property type="entry name" value="Thioesterase"/>
</dbReference>
<reference evidence="9 10" key="1">
    <citation type="submission" date="2018-10" db="EMBL/GenBank/DDBJ databases">
        <title>Isolation of pseudouridimycin from Streptomyces albus DSM 40763.</title>
        <authorList>
            <person name="Rosenqvist P."/>
            <person name="Metsae-Ketelae M."/>
            <person name="Virta P."/>
        </authorList>
    </citation>
    <scope>NUCLEOTIDE SEQUENCE [LARGE SCALE GENOMIC DNA]</scope>
    <source>
        <strain evidence="9 10">DSM 40763</strain>
    </source>
</reference>
<dbReference type="SMART" id="SM00824">
    <property type="entry name" value="PKS_TE"/>
    <property type="match status" value="1"/>
</dbReference>
<keyword evidence="1" id="KW-0596">Phosphopantetheine</keyword>
<evidence type="ECO:0000313" key="10">
    <source>
        <dbReference type="Proteomes" id="UP000298111"/>
    </source>
</evidence>
<dbReference type="PROSITE" id="PS00606">
    <property type="entry name" value="KS3_1"/>
    <property type="match status" value="1"/>
</dbReference>
<dbReference type="Gene3D" id="3.40.50.720">
    <property type="entry name" value="NAD(P)-binding Rossmann-like Domain"/>
    <property type="match status" value="1"/>
</dbReference>
<dbReference type="SMART" id="SM00827">
    <property type="entry name" value="PKS_AT"/>
    <property type="match status" value="1"/>
</dbReference>
<dbReference type="SMART" id="SM00823">
    <property type="entry name" value="PKS_PP"/>
    <property type="match status" value="1"/>
</dbReference>
<dbReference type="Pfam" id="PF00550">
    <property type="entry name" value="PP-binding"/>
    <property type="match status" value="1"/>
</dbReference>
<evidence type="ECO:0000256" key="5">
    <source>
        <dbReference type="ARBA" id="ARBA00023268"/>
    </source>
</evidence>
<dbReference type="PANTHER" id="PTHR43775:SF51">
    <property type="entry name" value="INACTIVE PHENOLPHTHIOCEROL SYNTHESIS POLYKETIDE SYNTHASE TYPE I PKS1-RELATED"/>
    <property type="match status" value="1"/>
</dbReference>
<dbReference type="InterPro" id="IPR014043">
    <property type="entry name" value="Acyl_transferase_dom"/>
</dbReference>
<dbReference type="InterPro" id="IPR009081">
    <property type="entry name" value="PP-bd_ACP"/>
</dbReference>
<dbReference type="InterPro" id="IPR016036">
    <property type="entry name" value="Malonyl_transacylase_ACP-bd"/>
</dbReference>
<name>A0A8H1L6C4_9ACTN</name>
<evidence type="ECO:0000259" key="7">
    <source>
        <dbReference type="PROSITE" id="PS50075"/>
    </source>
</evidence>
<evidence type="ECO:0000256" key="6">
    <source>
        <dbReference type="ARBA" id="ARBA00023315"/>
    </source>
</evidence>
<dbReference type="Gene3D" id="3.40.366.10">
    <property type="entry name" value="Malonyl-Coenzyme A Acyl Carrier Protein, domain 2"/>
    <property type="match status" value="1"/>
</dbReference>
<dbReference type="InterPro" id="IPR006162">
    <property type="entry name" value="Ppantetheine_attach_site"/>
</dbReference>
<dbReference type="RefSeq" id="WP_135567654.1">
    <property type="nucleotide sequence ID" value="NZ_CP103060.1"/>
</dbReference>
<dbReference type="SUPFAM" id="SSF55048">
    <property type="entry name" value="Probable ACP-binding domain of malonyl-CoA ACP transacylase"/>
    <property type="match status" value="1"/>
</dbReference>
<dbReference type="InterPro" id="IPR036736">
    <property type="entry name" value="ACP-like_sf"/>
</dbReference>
<dbReference type="SUPFAM" id="SSF51735">
    <property type="entry name" value="NAD(P)-binding Rossmann-fold domains"/>
    <property type="match status" value="2"/>
</dbReference>
<dbReference type="InterPro" id="IPR020802">
    <property type="entry name" value="TesA-like"/>
</dbReference>
<organism evidence="9 10">
    <name type="scientific">Streptomyces albus</name>
    <dbReference type="NCBI Taxonomy" id="1888"/>
    <lineage>
        <taxon>Bacteria</taxon>
        <taxon>Bacillati</taxon>
        <taxon>Actinomycetota</taxon>
        <taxon>Actinomycetes</taxon>
        <taxon>Kitasatosporales</taxon>
        <taxon>Streptomycetaceae</taxon>
        <taxon>Streptomyces</taxon>
    </lineage>
</organism>